<evidence type="ECO:0000313" key="27">
    <source>
        <dbReference type="EMBL" id="SBW03325.1"/>
    </source>
</evidence>
<comment type="subunit">
    <text evidence="24">Homodimer. Interacts with lysosomal protein GLMP (via lumenal domain); the interaction starts while both proteins are still in the endoplasmic reticulum and is required for stabilization of MFSD1 in lysosomes but has no direct effect on its targeting to lysosomes or transporter activity.</text>
</comment>
<feature type="transmembrane region" description="Helical" evidence="25">
    <location>
        <begin position="87"/>
        <end position="105"/>
    </location>
</feature>
<comment type="catalytic activity">
    <reaction evidence="11">
        <text>L-alpha-aminoacyl-L-histidine(out) = L-alpha-aminoacyl-L-histidine(in)</text>
        <dbReference type="Rhea" id="RHEA:79375"/>
        <dbReference type="ChEBI" id="CHEBI:229967"/>
    </reaction>
</comment>
<feature type="transmembrane region" description="Helical" evidence="25">
    <location>
        <begin position="373"/>
        <end position="395"/>
    </location>
</feature>
<evidence type="ECO:0000256" key="15">
    <source>
        <dbReference type="ARBA" id="ARBA00044899"/>
    </source>
</evidence>
<evidence type="ECO:0000256" key="22">
    <source>
        <dbReference type="ARBA" id="ARBA00045018"/>
    </source>
</evidence>
<evidence type="ECO:0000256" key="18">
    <source>
        <dbReference type="ARBA" id="ARBA00044912"/>
    </source>
</evidence>
<evidence type="ECO:0000256" key="21">
    <source>
        <dbReference type="ARBA" id="ARBA00044985"/>
    </source>
</evidence>
<keyword evidence="6 25" id="KW-0472">Membrane</keyword>
<dbReference type="PANTHER" id="PTHR23512">
    <property type="entry name" value="MAJOR FACILITATOR SUPERFAMILY DOMAIN-CONTAINING PROTEIN 1"/>
    <property type="match status" value="1"/>
</dbReference>
<evidence type="ECO:0000256" key="13">
    <source>
        <dbReference type="ARBA" id="ARBA00044893"/>
    </source>
</evidence>
<comment type="catalytic activity">
    <reaction evidence="9">
        <text>L-histidyl-glycine(out) = L-histidyl-glycine(in)</text>
        <dbReference type="Rhea" id="RHEA:79395"/>
        <dbReference type="ChEBI" id="CHEBI:229957"/>
    </reaction>
</comment>
<comment type="catalytic activity">
    <reaction evidence="12">
        <text>L-lysyl-L-alpha-amino acid(out) = L-lysyl-L-alpha-amino acid(in)</text>
        <dbReference type="Rhea" id="RHEA:79387"/>
        <dbReference type="ChEBI" id="CHEBI:229965"/>
    </reaction>
</comment>
<comment type="catalytic activity">
    <reaction evidence="15">
        <text>L-arginyl-L-alpha-amino acid(out) = L-arginyl-L-alpha-amino acid(in)</text>
        <dbReference type="Rhea" id="RHEA:79371"/>
        <dbReference type="ChEBI" id="CHEBI:84315"/>
    </reaction>
</comment>
<feature type="transmembrane region" description="Helical" evidence="25">
    <location>
        <begin position="54"/>
        <end position="75"/>
    </location>
</feature>
<evidence type="ECO:0000256" key="4">
    <source>
        <dbReference type="ARBA" id="ARBA00022692"/>
    </source>
</evidence>
<dbReference type="PANTHER" id="PTHR23512:SF3">
    <property type="entry name" value="MAJOR FACILITATOR SUPERFAMILY DOMAIN-CONTAINING PROTEIN 1"/>
    <property type="match status" value="1"/>
</dbReference>
<protein>
    <recommendedName>
        <fullName evidence="21">Lysosomal dipeptide transporter MFSD1</fullName>
    </recommendedName>
    <alternativeName>
        <fullName evidence="22">Major facilitator superfamily domain-containing protein 1</fullName>
    </alternativeName>
</protein>
<evidence type="ECO:0000256" key="5">
    <source>
        <dbReference type="ARBA" id="ARBA00022989"/>
    </source>
</evidence>
<reference evidence="27" key="1">
    <citation type="submission" date="2016-04" db="EMBL/GenBank/DDBJ databases">
        <authorList>
            <person name="Evans L.H."/>
            <person name="Alamgir A."/>
            <person name="Owens N."/>
            <person name="Weber N.D."/>
            <person name="Virtaneva K."/>
            <person name="Barbian K."/>
            <person name="Babar A."/>
            <person name="Rosenke K."/>
        </authorList>
    </citation>
    <scope>NUCLEOTIDE SEQUENCE</scope>
    <source>
        <strain evidence="27">86-2</strain>
    </source>
</reference>
<feature type="transmembrane region" description="Helical" evidence="25">
    <location>
        <begin position="192"/>
        <end position="213"/>
    </location>
</feature>
<feature type="transmembrane region" description="Helical" evidence="25">
    <location>
        <begin position="284"/>
        <end position="304"/>
    </location>
</feature>
<evidence type="ECO:0000256" key="17">
    <source>
        <dbReference type="ARBA" id="ARBA00044903"/>
    </source>
</evidence>
<evidence type="ECO:0000256" key="2">
    <source>
        <dbReference type="ARBA" id="ARBA00008335"/>
    </source>
</evidence>
<dbReference type="InterPro" id="IPR036259">
    <property type="entry name" value="MFS_trans_sf"/>
</dbReference>
<comment type="catalytic activity">
    <reaction evidence="20">
        <text>L-lysyl-glycine(out) = L-lysyl-glycine(in)</text>
        <dbReference type="Rhea" id="RHEA:79407"/>
        <dbReference type="ChEBI" id="CHEBI:191202"/>
    </reaction>
</comment>
<keyword evidence="7" id="KW-0458">Lysosome</keyword>
<comment type="catalytic activity">
    <reaction evidence="18">
        <text>L-histidyl-L-alpha-amino acid(out) = L-histidyl-L-alpha-amino acid(in)</text>
        <dbReference type="Rhea" id="RHEA:79379"/>
        <dbReference type="ChEBI" id="CHEBI:229964"/>
    </reaction>
</comment>
<comment type="catalytic activity">
    <reaction evidence="8">
        <text>L-lysyl-L-alanine(out) = L-lysyl-L-alanine(in)</text>
        <dbReference type="Rhea" id="RHEA:79399"/>
        <dbReference type="ChEBI" id="CHEBI:229954"/>
    </reaction>
</comment>
<evidence type="ECO:0000256" key="1">
    <source>
        <dbReference type="ARBA" id="ARBA00004155"/>
    </source>
</evidence>
<comment type="catalytic activity">
    <reaction evidence="10">
        <text>L-alpha-aminoacyl-L-arginine(out) = L-alpha-aminoacyl-L-arginine(in)</text>
        <dbReference type="Rhea" id="RHEA:79367"/>
        <dbReference type="ChEBI" id="CHEBI:229968"/>
    </reaction>
</comment>
<dbReference type="InterPro" id="IPR052187">
    <property type="entry name" value="MFSD1"/>
</dbReference>
<dbReference type="EMBL" id="FLUL01000001">
    <property type="protein sequence ID" value="SBW03325.1"/>
    <property type="molecule type" value="Genomic_DNA"/>
</dbReference>
<evidence type="ECO:0000256" key="11">
    <source>
        <dbReference type="ARBA" id="ARBA00044884"/>
    </source>
</evidence>
<evidence type="ECO:0000256" key="7">
    <source>
        <dbReference type="ARBA" id="ARBA00023228"/>
    </source>
</evidence>
<dbReference type="SUPFAM" id="SSF103473">
    <property type="entry name" value="MFS general substrate transporter"/>
    <property type="match status" value="1"/>
</dbReference>
<dbReference type="PROSITE" id="PS50850">
    <property type="entry name" value="MFS"/>
    <property type="match status" value="1"/>
</dbReference>
<evidence type="ECO:0000256" key="23">
    <source>
        <dbReference type="ARBA" id="ARBA00045709"/>
    </source>
</evidence>
<evidence type="ECO:0000256" key="9">
    <source>
        <dbReference type="ARBA" id="ARBA00044878"/>
    </source>
</evidence>
<evidence type="ECO:0000256" key="16">
    <source>
        <dbReference type="ARBA" id="ARBA00044900"/>
    </source>
</evidence>
<comment type="function">
    <text evidence="23">Lysosomal dipeptide uniporter that selectively exports lysine, arginine or histidine-containing dipeptides with a net positive charge from the lysosome lumen into the cytosol. Could play a role in a specific type of protein O-glycosylation indirectly regulating macrophages migration and tissue invasion. Also essential for liver homeostasis.</text>
</comment>
<evidence type="ECO:0000256" key="8">
    <source>
        <dbReference type="ARBA" id="ARBA00044876"/>
    </source>
</evidence>
<comment type="catalytic activity">
    <reaction evidence="17">
        <text>L-arginyl-glycine(out) = L-arginyl-glycine(in)</text>
        <dbReference type="Rhea" id="RHEA:79391"/>
        <dbReference type="ChEBI" id="CHEBI:229955"/>
    </reaction>
</comment>
<comment type="catalytic activity">
    <reaction evidence="14">
        <text>L-aspartyl-L-lysine(out) = L-aspartyl-L-lysine(in)</text>
        <dbReference type="Rhea" id="RHEA:79411"/>
        <dbReference type="ChEBI" id="CHEBI:229953"/>
    </reaction>
</comment>
<feature type="transmembrane region" description="Helical" evidence="25">
    <location>
        <begin position="415"/>
        <end position="438"/>
    </location>
</feature>
<keyword evidence="4 25" id="KW-0812">Transmembrane</keyword>
<feature type="transmembrane region" description="Helical" evidence="25">
    <location>
        <begin position="14"/>
        <end position="34"/>
    </location>
</feature>
<dbReference type="AlphaFoldDB" id="A0A212JVK5"/>
<accession>A0A212JVK5</accession>
<gene>
    <name evidence="27" type="ORF">KL86DYS2_12416</name>
</gene>
<evidence type="ECO:0000256" key="20">
    <source>
        <dbReference type="ARBA" id="ARBA00044924"/>
    </source>
</evidence>
<dbReference type="RefSeq" id="WP_296950041.1">
    <property type="nucleotide sequence ID" value="NZ_LT599021.1"/>
</dbReference>
<comment type="catalytic activity">
    <reaction evidence="13">
        <text>L-alpha-aminoacyl-L-lysine(out) = L-alpha-aminoacyl-L-lysine(in)</text>
        <dbReference type="Rhea" id="RHEA:79383"/>
        <dbReference type="ChEBI" id="CHEBI:229966"/>
    </reaction>
</comment>
<feature type="transmembrane region" description="Helical" evidence="25">
    <location>
        <begin position="334"/>
        <end position="352"/>
    </location>
</feature>
<evidence type="ECO:0000256" key="6">
    <source>
        <dbReference type="ARBA" id="ARBA00023136"/>
    </source>
</evidence>
<feature type="transmembrane region" description="Helical" evidence="25">
    <location>
        <begin position="311"/>
        <end position="328"/>
    </location>
</feature>
<feature type="transmembrane region" description="Helical" evidence="25">
    <location>
        <begin position="157"/>
        <end position="180"/>
    </location>
</feature>
<sequence>MTEILRQKLSDSKAARWTVLGVVALTMFCGYYITDVMAPLMDMLQSELKWDANEYGIFTSAYGWFNVLLFMLIFSGMILDKLGVRRTGIIACILMIIGCTLKYYAVANPDVFTGTVLGIKSQVVAASIGFAIFGVGVETAGITVTKVIARWFKGHEMALAMGIQVAVARIGTGLAIGTAIPLSKTLGSLSAPILLGLVFLCIGLISYLVFCVMDRKLDTSLKDIEEEPEEPFKIKDILFIISNKGFWLIALLCVLFYSAVFPFLKYATSLMINKYNVEPELAGLIPLILPFGTVLLTPLFGGIYDKKGKGATIMAIGAILLIVVHFLLSLPINYWWFAAILMVVLGIAFSLVPSAMWPSVPKIIPQNKLGTAYGLIFWVQNIGLSGVPLLIGWVLNKYCIIGEKTSNEGIVSPLYDYTLPMIIFTSFGILALIVAILLKREDKAKGYGLELPNIKK</sequence>
<feature type="domain" description="Major facilitator superfamily (MFS) profile" evidence="26">
    <location>
        <begin position="19"/>
        <end position="443"/>
    </location>
</feature>
<comment type="catalytic activity">
    <reaction evidence="16">
        <text>L-lysyl-L-lysine(out) = L-lysyl-L-lysine(in)</text>
        <dbReference type="Rhea" id="RHEA:79403"/>
        <dbReference type="ChEBI" id="CHEBI:229956"/>
    </reaction>
</comment>
<evidence type="ECO:0000256" key="19">
    <source>
        <dbReference type="ARBA" id="ARBA00044919"/>
    </source>
</evidence>
<dbReference type="Pfam" id="PF07690">
    <property type="entry name" value="MFS_1"/>
    <property type="match status" value="1"/>
</dbReference>
<organism evidence="27">
    <name type="scientific">uncultured Dysgonomonas sp</name>
    <dbReference type="NCBI Taxonomy" id="206096"/>
    <lineage>
        <taxon>Bacteria</taxon>
        <taxon>Pseudomonadati</taxon>
        <taxon>Bacteroidota</taxon>
        <taxon>Bacteroidia</taxon>
        <taxon>Bacteroidales</taxon>
        <taxon>Dysgonomonadaceae</taxon>
        <taxon>Dysgonomonas</taxon>
        <taxon>environmental samples</taxon>
    </lineage>
</organism>
<name>A0A212JVK5_9BACT</name>
<dbReference type="InterPro" id="IPR020846">
    <property type="entry name" value="MFS_dom"/>
</dbReference>
<evidence type="ECO:0000256" key="12">
    <source>
        <dbReference type="ARBA" id="ARBA00044891"/>
    </source>
</evidence>
<feature type="transmembrane region" description="Helical" evidence="25">
    <location>
        <begin position="245"/>
        <end position="264"/>
    </location>
</feature>
<comment type="similarity">
    <text evidence="2">Belongs to the major facilitator superfamily.</text>
</comment>
<evidence type="ECO:0000256" key="25">
    <source>
        <dbReference type="SAM" id="Phobius"/>
    </source>
</evidence>
<keyword evidence="3" id="KW-0813">Transport</keyword>
<dbReference type="InterPro" id="IPR011701">
    <property type="entry name" value="MFS"/>
</dbReference>
<comment type="catalytic activity">
    <reaction evidence="19">
        <text>L-alanyl-L-lysine(out) = L-alanyl-L-lysine(in)</text>
        <dbReference type="Rhea" id="RHEA:79415"/>
        <dbReference type="ChEBI" id="CHEBI:192470"/>
    </reaction>
</comment>
<evidence type="ECO:0000256" key="3">
    <source>
        <dbReference type="ARBA" id="ARBA00022448"/>
    </source>
</evidence>
<evidence type="ECO:0000256" key="14">
    <source>
        <dbReference type="ARBA" id="ARBA00044898"/>
    </source>
</evidence>
<dbReference type="GO" id="GO:0005765">
    <property type="term" value="C:lysosomal membrane"/>
    <property type="evidence" value="ECO:0007669"/>
    <property type="project" value="UniProtKB-SubCell"/>
</dbReference>
<proteinExistence type="inferred from homology"/>
<comment type="subcellular location">
    <subcellularLocation>
        <location evidence="1">Lysosome membrane</location>
        <topology evidence="1">Multi-pass membrane protein</topology>
    </subcellularLocation>
</comment>
<dbReference type="GO" id="GO:0022857">
    <property type="term" value="F:transmembrane transporter activity"/>
    <property type="evidence" value="ECO:0007669"/>
    <property type="project" value="InterPro"/>
</dbReference>
<evidence type="ECO:0000259" key="26">
    <source>
        <dbReference type="PROSITE" id="PS50850"/>
    </source>
</evidence>
<evidence type="ECO:0000256" key="24">
    <source>
        <dbReference type="ARBA" id="ARBA00046376"/>
    </source>
</evidence>
<dbReference type="Gene3D" id="1.20.1250.20">
    <property type="entry name" value="MFS general substrate transporter like domains"/>
    <property type="match status" value="2"/>
</dbReference>
<feature type="transmembrane region" description="Helical" evidence="25">
    <location>
        <begin position="125"/>
        <end position="145"/>
    </location>
</feature>
<keyword evidence="5 25" id="KW-1133">Transmembrane helix</keyword>
<evidence type="ECO:0000256" key="10">
    <source>
        <dbReference type="ARBA" id="ARBA00044881"/>
    </source>
</evidence>